<evidence type="ECO:0000256" key="2">
    <source>
        <dbReference type="ARBA" id="ARBA00005192"/>
    </source>
</evidence>
<keyword evidence="6 10" id="KW-0520">NAD</keyword>
<dbReference type="GO" id="GO:0005829">
    <property type="term" value="C:cytosol"/>
    <property type="evidence" value="ECO:0007669"/>
    <property type="project" value="TreeGrafter"/>
</dbReference>
<feature type="active site" description="Proton acceptor" evidence="8">
    <location>
        <position position="205"/>
    </location>
</feature>
<evidence type="ECO:0000256" key="3">
    <source>
        <dbReference type="ARBA" id="ARBA00011009"/>
    </source>
</evidence>
<dbReference type="InterPro" id="IPR011128">
    <property type="entry name" value="G3P_DH_NAD-dep_N"/>
</dbReference>
<dbReference type="SUPFAM" id="SSF51735">
    <property type="entry name" value="NAD(P)-binding Rossmann-fold domains"/>
    <property type="match status" value="1"/>
</dbReference>
<dbReference type="NCBIfam" id="TIGR03376">
    <property type="entry name" value="glycerol3P_DH"/>
    <property type="match status" value="1"/>
</dbReference>
<sequence>MAPKSVCIVGSGNWGSAIAKIIGYNVQRQPDAFEKKVKMYMYEEIVDGRKLTEIVNTDHENVKYLPGIKLPENVVAIPDVIEACTGADMLVFVLPHQFVKKVCEQMKGHIKPGAVAISMIKGFAITGGGIQLISHIIAQELGTECAVLMGANLAKEVAEEEFCETTIGSKTDSTGQLFKDLVETPYFRVAVVKDADTVEMCGALKNVVAIGAGIVDGIKQGDNTKAAVIRLGLMEMIKFGEEFFPGSRRNTFFESCGIADLVATCHGGRNRMLGAAVVESDKTIQELEKEILKGQSFQGPLVAREVCSMLEEKGLCDKFPMFVAVNKICQRVMDPKLFISCLRNHPAHL</sequence>
<dbReference type="EC" id="1.1.1.8" evidence="12"/>
<dbReference type="FunFam" id="1.10.1040.10:FF:000004">
    <property type="entry name" value="Glycerol-3-phosphate dehydrogenase [NAD(+)]"/>
    <property type="match status" value="1"/>
</dbReference>
<accession>A0A4Y1XS90</accession>
<dbReference type="InterPro" id="IPR017751">
    <property type="entry name" value="G3P_DH_NAD-dep_euk"/>
</dbReference>
<evidence type="ECO:0000256" key="12">
    <source>
        <dbReference type="RuleBase" id="RU361243"/>
    </source>
</evidence>
<feature type="binding site" evidence="10">
    <location>
        <position position="98"/>
    </location>
    <ligand>
        <name>NAD(+)</name>
        <dbReference type="ChEBI" id="CHEBI:57540"/>
    </ligand>
</feature>
<protein>
    <recommendedName>
        <fullName evidence="12">Glycerol-3-phosphate dehydrogenase [NAD(+)]</fullName>
        <ecNumber evidence="12">1.1.1.8</ecNumber>
    </recommendedName>
</protein>
<evidence type="ECO:0000256" key="4">
    <source>
        <dbReference type="ARBA" id="ARBA00022490"/>
    </source>
</evidence>
<evidence type="ECO:0000259" key="14">
    <source>
        <dbReference type="Pfam" id="PF07479"/>
    </source>
</evidence>
<dbReference type="GO" id="GO:0141152">
    <property type="term" value="F:glycerol-3-phosphate dehydrogenase (NAD+) activity"/>
    <property type="evidence" value="ECO:0007669"/>
    <property type="project" value="UniProtKB-UniRule"/>
</dbReference>
<dbReference type="InterPro" id="IPR006109">
    <property type="entry name" value="G3P_DH_NAD-dep_C"/>
</dbReference>
<dbReference type="InterPro" id="IPR008927">
    <property type="entry name" value="6-PGluconate_DH-like_C_sf"/>
</dbReference>
<gene>
    <name evidence="15" type="primary">Gpdc1</name>
</gene>
<evidence type="ECO:0000256" key="6">
    <source>
        <dbReference type="ARBA" id="ARBA00023027"/>
    </source>
</evidence>
<evidence type="ECO:0000256" key="5">
    <source>
        <dbReference type="ARBA" id="ARBA00023002"/>
    </source>
</evidence>
<dbReference type="Gene3D" id="3.40.50.720">
    <property type="entry name" value="NAD(P)-binding Rossmann-like Domain"/>
    <property type="match status" value="1"/>
</dbReference>
<dbReference type="PANTHER" id="PTHR11728:SF8">
    <property type="entry name" value="GLYCEROL-3-PHOSPHATE DEHYDROGENASE [NAD(+)]-RELATED"/>
    <property type="match status" value="1"/>
</dbReference>
<feature type="domain" description="Glycerol-3-phosphate dehydrogenase NAD-dependent N-terminal" evidence="13">
    <location>
        <begin position="6"/>
        <end position="172"/>
    </location>
</feature>
<name>A0A4Y1XS90_HALDH</name>
<dbReference type="Pfam" id="PF07479">
    <property type="entry name" value="NAD_Gly3P_dh_C"/>
    <property type="match status" value="1"/>
</dbReference>
<feature type="binding site" evidence="10">
    <location>
        <position position="269"/>
    </location>
    <ligand>
        <name>NAD(+)</name>
        <dbReference type="ChEBI" id="CHEBI:57540"/>
    </ligand>
</feature>
<feature type="binding site" evidence="9">
    <location>
        <position position="121"/>
    </location>
    <ligand>
        <name>substrate</name>
    </ligand>
</feature>
<dbReference type="GO" id="GO:0046168">
    <property type="term" value="P:glycerol-3-phosphate catabolic process"/>
    <property type="evidence" value="ECO:0007669"/>
    <property type="project" value="UniProtKB-UniRule"/>
</dbReference>
<dbReference type="PANTHER" id="PTHR11728">
    <property type="entry name" value="GLYCEROL-3-PHOSPHATE DEHYDROGENASE"/>
    <property type="match status" value="1"/>
</dbReference>
<dbReference type="SUPFAM" id="SSF48179">
    <property type="entry name" value="6-phosphogluconate dehydrogenase C-terminal domain-like"/>
    <property type="match status" value="1"/>
</dbReference>
<comment type="catalytic activity">
    <reaction evidence="7 12">
        <text>sn-glycerol 3-phosphate + NAD(+) = dihydroxyacetone phosphate + NADH + H(+)</text>
        <dbReference type="Rhea" id="RHEA:11092"/>
        <dbReference type="ChEBI" id="CHEBI:15378"/>
        <dbReference type="ChEBI" id="CHEBI:57540"/>
        <dbReference type="ChEBI" id="CHEBI:57597"/>
        <dbReference type="ChEBI" id="CHEBI:57642"/>
        <dbReference type="ChEBI" id="CHEBI:57945"/>
        <dbReference type="EC" id="1.1.1.8"/>
    </reaction>
</comment>
<dbReference type="Gene3D" id="1.10.1040.10">
    <property type="entry name" value="N-(1-d-carboxylethyl)-l-norvaline Dehydrogenase, domain 2"/>
    <property type="match status" value="1"/>
</dbReference>
<feature type="binding site" evidence="10">
    <location>
        <position position="154"/>
    </location>
    <ligand>
        <name>NAD(+)</name>
        <dbReference type="ChEBI" id="CHEBI:57540"/>
    </ligand>
</feature>
<comment type="pathway">
    <text evidence="2">Phospholipid metabolism; alpha-glycerophosphate cycle.</text>
</comment>
<evidence type="ECO:0000256" key="11">
    <source>
        <dbReference type="RuleBase" id="RU000437"/>
    </source>
</evidence>
<keyword evidence="4" id="KW-0963">Cytoplasm</keyword>
<evidence type="ECO:0000256" key="8">
    <source>
        <dbReference type="PIRSR" id="PIRSR000114-1"/>
    </source>
</evidence>
<dbReference type="PROSITE" id="PS00957">
    <property type="entry name" value="NAD_G3PDH"/>
    <property type="match status" value="1"/>
</dbReference>
<dbReference type="GO" id="GO:0005975">
    <property type="term" value="P:carbohydrate metabolic process"/>
    <property type="evidence" value="ECO:0007669"/>
    <property type="project" value="InterPro"/>
</dbReference>
<comment type="subcellular location">
    <subcellularLocation>
        <location evidence="1">Cytoplasm</location>
    </subcellularLocation>
</comment>
<feature type="binding site" evidence="9">
    <location>
        <begin position="269"/>
        <end position="270"/>
    </location>
    <ligand>
        <name>substrate</name>
    </ligand>
</feature>
<reference evidence="15" key="1">
    <citation type="submission" date="2019-06" db="EMBL/GenBank/DDBJ databases">
        <title>Gluconeogenesis and glycogen metabolism during development of Pacific abalone Haliotis discus hannai.</title>
        <authorList>
            <person name="Koyama M."/>
            <person name="Furukawa F."/>
            <person name="Koga Y."/>
            <person name="Fumayama S."/>
            <person name="Furukawa S."/>
            <person name="Baba O."/>
            <person name="Lin C.C."/>
            <person name="Hwang P.P."/>
            <person name="Moriyama S."/>
            <person name="Okumura S."/>
        </authorList>
    </citation>
    <scope>NUCLEOTIDE SEQUENCE</scope>
</reference>
<evidence type="ECO:0000256" key="9">
    <source>
        <dbReference type="PIRSR" id="PIRSR000114-2"/>
    </source>
</evidence>
<dbReference type="PRINTS" id="PR00077">
    <property type="entry name" value="GPDHDRGNASE"/>
</dbReference>
<feature type="domain" description="Glycerol-3-phosphate dehydrogenase NAD-dependent C-terminal" evidence="14">
    <location>
        <begin position="194"/>
        <end position="338"/>
    </location>
</feature>
<evidence type="ECO:0000256" key="7">
    <source>
        <dbReference type="ARBA" id="ARBA00048683"/>
    </source>
</evidence>
<proteinExistence type="evidence at transcript level"/>
<dbReference type="InterPro" id="IPR036291">
    <property type="entry name" value="NAD(P)-bd_dom_sf"/>
</dbReference>
<dbReference type="PIRSF" id="PIRSF000114">
    <property type="entry name" value="Glycerol-3-P_dh"/>
    <property type="match status" value="1"/>
</dbReference>
<comment type="similarity">
    <text evidence="3 11">Belongs to the NAD-dependent glycerol-3-phosphate dehydrogenase family.</text>
</comment>
<evidence type="ECO:0000256" key="1">
    <source>
        <dbReference type="ARBA" id="ARBA00004496"/>
    </source>
</evidence>
<dbReference type="Pfam" id="PF01210">
    <property type="entry name" value="NAD_Gly3P_dh_N"/>
    <property type="match status" value="1"/>
</dbReference>
<keyword evidence="5 11" id="KW-0560">Oxidoreductase</keyword>
<feature type="binding site" evidence="10">
    <location>
        <position position="298"/>
    </location>
    <ligand>
        <name>NAD(+)</name>
        <dbReference type="ChEBI" id="CHEBI:57540"/>
    </ligand>
</feature>
<dbReference type="EMBL" id="LC485950">
    <property type="protein sequence ID" value="BBL16117.1"/>
    <property type="molecule type" value="mRNA"/>
</dbReference>
<feature type="binding site" evidence="10">
    <location>
        <begin position="10"/>
        <end position="15"/>
    </location>
    <ligand>
        <name>NAD(+)</name>
        <dbReference type="ChEBI" id="CHEBI:57540"/>
    </ligand>
</feature>
<dbReference type="InterPro" id="IPR006168">
    <property type="entry name" value="G3P_DH_NAD-dep"/>
</dbReference>
<dbReference type="AlphaFoldDB" id="A0A4Y1XS90"/>
<evidence type="ECO:0000259" key="13">
    <source>
        <dbReference type="Pfam" id="PF01210"/>
    </source>
</evidence>
<dbReference type="FunFam" id="3.40.50.720:FF:000088">
    <property type="entry name" value="Glycerol-3-phosphate dehydrogenase [NAD(+)]"/>
    <property type="match status" value="1"/>
</dbReference>
<dbReference type="GO" id="GO:0051287">
    <property type="term" value="F:NAD binding"/>
    <property type="evidence" value="ECO:0007669"/>
    <property type="project" value="UniProtKB-UniRule"/>
</dbReference>
<evidence type="ECO:0000256" key="10">
    <source>
        <dbReference type="PIRSR" id="PIRSR000114-3"/>
    </source>
</evidence>
<dbReference type="InterPro" id="IPR013328">
    <property type="entry name" value="6PGD_dom2"/>
</dbReference>
<evidence type="ECO:0000313" key="15">
    <source>
        <dbReference type="EMBL" id="BBL16117.1"/>
    </source>
</evidence>
<dbReference type="GO" id="GO:0042803">
    <property type="term" value="F:protein homodimerization activity"/>
    <property type="evidence" value="ECO:0007669"/>
    <property type="project" value="InterPro"/>
</dbReference>
<organism evidence="15">
    <name type="scientific">Haliotis discus hannai</name>
    <name type="common">Japanese abalone</name>
    <dbReference type="NCBI Taxonomy" id="42344"/>
    <lineage>
        <taxon>Eukaryota</taxon>
        <taxon>Metazoa</taxon>
        <taxon>Spiralia</taxon>
        <taxon>Lophotrochozoa</taxon>
        <taxon>Mollusca</taxon>
        <taxon>Gastropoda</taxon>
        <taxon>Vetigastropoda</taxon>
        <taxon>Lepetellida</taxon>
        <taxon>Haliotoidea</taxon>
        <taxon>Haliotidae</taxon>
        <taxon>Haliotis</taxon>
    </lineage>
</organism>